<feature type="active site" description="Proton donor" evidence="16">
    <location>
        <position position="55"/>
    </location>
</feature>
<dbReference type="PROSITE" id="PS00903">
    <property type="entry name" value="CYT_DCMP_DEAMINASES_1"/>
    <property type="match status" value="1"/>
</dbReference>
<dbReference type="PANTHER" id="PTHR38011">
    <property type="entry name" value="DIHYDROFOLATE REDUCTASE FAMILY PROTEIN (AFU_ORTHOLOGUE AFUA_8G06820)"/>
    <property type="match status" value="1"/>
</dbReference>
<keyword evidence="21" id="KW-1185">Reference proteome</keyword>
<dbReference type="GO" id="GO:0008270">
    <property type="term" value="F:zinc ion binding"/>
    <property type="evidence" value="ECO:0007669"/>
    <property type="project" value="InterPro"/>
</dbReference>
<evidence type="ECO:0000256" key="12">
    <source>
        <dbReference type="ARBA" id="ARBA00023268"/>
    </source>
</evidence>
<reference evidence="20 21" key="2">
    <citation type="journal article" date="2016" name="Int. J. Syst. Evol. Microbiol.">
        <title>Paenibacillus bovis sp. nov., isolated from raw yak (Bos grunniens) milk.</title>
        <authorList>
            <person name="Gao C."/>
            <person name="Han J."/>
            <person name="Liu Z."/>
            <person name="Xu X."/>
            <person name="Hang F."/>
            <person name="Wu Z."/>
        </authorList>
    </citation>
    <scope>NUCLEOTIDE SEQUENCE [LARGE SCALE GENOMIC DNA]</scope>
    <source>
        <strain evidence="20 21">BD3526</strain>
    </source>
</reference>
<dbReference type="InterPro" id="IPR016193">
    <property type="entry name" value="Cytidine_deaminase-like"/>
</dbReference>
<dbReference type="InterPro" id="IPR004794">
    <property type="entry name" value="Eubact_RibD"/>
</dbReference>
<evidence type="ECO:0000256" key="13">
    <source>
        <dbReference type="ARBA" id="ARBA00049861"/>
    </source>
</evidence>
<dbReference type="UniPathway" id="UPA00275">
    <property type="reaction ID" value="UER00401"/>
</dbReference>
<evidence type="ECO:0000256" key="9">
    <source>
        <dbReference type="ARBA" id="ARBA00022833"/>
    </source>
</evidence>
<dbReference type="GO" id="GO:0008835">
    <property type="term" value="F:diaminohydroxyphosphoribosylaminopyrimidine deaminase activity"/>
    <property type="evidence" value="ECO:0007669"/>
    <property type="project" value="UniProtKB-EC"/>
</dbReference>
<evidence type="ECO:0000256" key="14">
    <source>
        <dbReference type="ARBA" id="ARBA00049886"/>
    </source>
</evidence>
<dbReference type="InterPro" id="IPR011549">
    <property type="entry name" value="RibD_C"/>
</dbReference>
<dbReference type="InterPro" id="IPR002125">
    <property type="entry name" value="CMP_dCMP_dom"/>
</dbReference>
<dbReference type="EC" id="3.5.4.26" evidence="15"/>
<dbReference type="Gene3D" id="3.40.140.10">
    <property type="entry name" value="Cytidine Deaminase, domain 2"/>
    <property type="match status" value="1"/>
</dbReference>
<dbReference type="PROSITE" id="PS51747">
    <property type="entry name" value="CYT_DCMP_DEAMINASES_2"/>
    <property type="match status" value="1"/>
</dbReference>
<evidence type="ECO:0000256" key="11">
    <source>
        <dbReference type="ARBA" id="ARBA00023002"/>
    </source>
</evidence>
<keyword evidence="6 15" id="KW-0686">Riboflavin biosynthesis</keyword>
<evidence type="ECO:0000313" key="21">
    <source>
        <dbReference type="Proteomes" id="UP000078148"/>
    </source>
</evidence>
<comment type="similarity">
    <text evidence="4 15">In the N-terminal section; belongs to the cytidine and deoxycytidylate deaminase family.</text>
</comment>
<reference evidence="21" key="1">
    <citation type="submission" date="2015-10" db="EMBL/GenBank/DDBJ databases">
        <title>Genome of Paenibacillus bovis sp. nov.</title>
        <authorList>
            <person name="Wu Z."/>
            <person name="Gao C."/>
            <person name="Liu Z."/>
            <person name="Zheng H."/>
        </authorList>
    </citation>
    <scope>NUCLEOTIDE SEQUENCE [LARGE SCALE GENOMIC DNA]</scope>
    <source>
        <strain evidence="21">BD3526</strain>
    </source>
</reference>
<dbReference type="AlphaFoldDB" id="A0A172ZJN7"/>
<comment type="catalytic activity">
    <reaction evidence="14 15">
        <text>2,5-diamino-6-hydroxy-4-(5-phosphoribosylamino)-pyrimidine + H2O + H(+) = 5-amino-6-(5-phospho-D-ribosylamino)uracil + NH4(+)</text>
        <dbReference type="Rhea" id="RHEA:21868"/>
        <dbReference type="ChEBI" id="CHEBI:15377"/>
        <dbReference type="ChEBI" id="CHEBI:15378"/>
        <dbReference type="ChEBI" id="CHEBI:28938"/>
        <dbReference type="ChEBI" id="CHEBI:58453"/>
        <dbReference type="ChEBI" id="CHEBI:58614"/>
        <dbReference type="EC" id="3.5.4.26"/>
    </reaction>
</comment>
<dbReference type="GO" id="GO:0050661">
    <property type="term" value="F:NADP binding"/>
    <property type="evidence" value="ECO:0007669"/>
    <property type="project" value="InterPro"/>
</dbReference>
<evidence type="ECO:0000256" key="17">
    <source>
        <dbReference type="PIRSR" id="PIRSR006769-2"/>
    </source>
</evidence>
<dbReference type="CDD" id="cd01284">
    <property type="entry name" value="Riboflavin_deaminase-reductase"/>
    <property type="match status" value="1"/>
</dbReference>
<feature type="binding site" evidence="17">
    <location>
        <position position="199"/>
    </location>
    <ligand>
        <name>NADP(+)</name>
        <dbReference type="ChEBI" id="CHEBI:58349"/>
    </ligand>
</feature>
<evidence type="ECO:0000256" key="10">
    <source>
        <dbReference type="ARBA" id="ARBA00022857"/>
    </source>
</evidence>
<keyword evidence="12" id="KW-0511">Multifunctional enzyme</keyword>
<keyword evidence="8 15" id="KW-0378">Hydrolase</keyword>
<feature type="binding site" evidence="18">
    <location>
        <position position="53"/>
    </location>
    <ligand>
        <name>Zn(2+)</name>
        <dbReference type="ChEBI" id="CHEBI:29105"/>
        <note>catalytic</note>
    </ligand>
</feature>
<dbReference type="Pfam" id="PF00383">
    <property type="entry name" value="dCMP_cyt_deam_1"/>
    <property type="match status" value="1"/>
</dbReference>
<dbReference type="InterPro" id="IPR024072">
    <property type="entry name" value="DHFR-like_dom_sf"/>
</dbReference>
<dbReference type="PANTHER" id="PTHR38011:SF7">
    <property type="entry name" value="2,5-DIAMINO-6-RIBOSYLAMINO-4(3H)-PYRIMIDINONE 5'-PHOSPHATE REDUCTASE"/>
    <property type="match status" value="1"/>
</dbReference>
<comment type="pathway">
    <text evidence="3 15">Cofactor biosynthesis; riboflavin biosynthesis; 5-amino-6-(D-ribitylamino)uracil from GTP: step 3/4.</text>
</comment>
<dbReference type="EMBL" id="CP013023">
    <property type="protein sequence ID" value="ANF97487.1"/>
    <property type="molecule type" value="Genomic_DNA"/>
</dbReference>
<comment type="similarity">
    <text evidence="5 15">In the C-terminal section; belongs to the HTP reductase family.</text>
</comment>
<comment type="pathway">
    <text evidence="2 15">Cofactor biosynthesis; riboflavin biosynthesis; 5-amino-6-(D-ribitylamino)uracil from GTP: step 2/4.</text>
</comment>
<dbReference type="GO" id="GO:0008703">
    <property type="term" value="F:5-amino-6-(5-phosphoribosylamino)uracil reductase activity"/>
    <property type="evidence" value="ECO:0007669"/>
    <property type="project" value="UniProtKB-EC"/>
</dbReference>
<sequence>MNILNDEFYMSLALDMAEKAQGQTDINPVVGCVVVKDGRIVGMGAHLRRGTGHAEVHALNMAGTEAEGATAYVTLEPCSHYGKTPPCSDRLIKEKVKRVVVAAVDPNPQVAGSGIERLRSNGIEVITGVLAERSERLNETFNKYITTGLPFVTLKTASTLDGRLASRTGDSKWISNSDARERVHGMRHRHQGIMVGIGTVLADDPELTTRTATPGINPVRIVIDSQLRIPDQARLLNTEQADTMIVTTAQADPVRASQLESRGIRILRCGEGPHVDLTLAMRMLGEQEISSILLEGGGRLNGSMLEAGLVDRVTLFFAPKLIGGDMSTFTFDGFEKMNQAVTLEQVEVETLEDNVCISGRTRYHHL</sequence>
<feature type="domain" description="CMP/dCMP-type deaminase" evidence="19">
    <location>
        <begin position="4"/>
        <end position="126"/>
    </location>
</feature>
<comment type="catalytic activity">
    <reaction evidence="13 15">
        <text>5-amino-6-(5-phospho-D-ribitylamino)uracil + NADP(+) = 5-amino-6-(5-phospho-D-ribosylamino)uracil + NADPH + H(+)</text>
        <dbReference type="Rhea" id="RHEA:17845"/>
        <dbReference type="ChEBI" id="CHEBI:15378"/>
        <dbReference type="ChEBI" id="CHEBI:57783"/>
        <dbReference type="ChEBI" id="CHEBI:58349"/>
        <dbReference type="ChEBI" id="CHEBI:58421"/>
        <dbReference type="ChEBI" id="CHEBI:58453"/>
        <dbReference type="EC" id="1.1.1.193"/>
    </reaction>
</comment>
<evidence type="ECO:0000256" key="5">
    <source>
        <dbReference type="ARBA" id="ARBA00007417"/>
    </source>
</evidence>
<dbReference type="NCBIfam" id="TIGR00326">
    <property type="entry name" value="eubact_ribD"/>
    <property type="match status" value="1"/>
</dbReference>
<dbReference type="SUPFAM" id="SSF53927">
    <property type="entry name" value="Cytidine deaminase-like"/>
    <property type="match status" value="1"/>
</dbReference>
<comment type="function">
    <text evidence="1 15">Converts 2,5-diamino-6-(ribosylamino)-4(3h)-pyrimidinone 5'-phosphate into 5-amino-6-(ribosylamino)-2,4(1h,3h)-pyrimidinedione 5'-phosphate.</text>
</comment>
<evidence type="ECO:0000256" key="15">
    <source>
        <dbReference type="PIRNR" id="PIRNR006769"/>
    </source>
</evidence>
<feature type="binding site" evidence="17">
    <location>
        <position position="207"/>
    </location>
    <ligand>
        <name>substrate</name>
    </ligand>
</feature>
<evidence type="ECO:0000256" key="1">
    <source>
        <dbReference type="ARBA" id="ARBA00002151"/>
    </source>
</evidence>
<feature type="binding site" evidence="17">
    <location>
        <position position="203"/>
    </location>
    <ligand>
        <name>substrate</name>
    </ligand>
</feature>
<evidence type="ECO:0000313" key="20">
    <source>
        <dbReference type="EMBL" id="ANF97487.1"/>
    </source>
</evidence>
<feature type="binding site" evidence="17">
    <location>
        <position position="225"/>
    </location>
    <ligand>
        <name>NADP(+)</name>
        <dbReference type="ChEBI" id="CHEBI:58349"/>
    </ligand>
</feature>
<feature type="binding site" evidence="17">
    <location>
        <position position="171"/>
    </location>
    <ligand>
        <name>substrate</name>
    </ligand>
</feature>
<feature type="binding site" evidence="17">
    <location>
        <position position="210"/>
    </location>
    <ligand>
        <name>substrate</name>
    </ligand>
</feature>
<keyword evidence="11 15" id="KW-0560">Oxidoreductase</keyword>
<keyword evidence="7 15" id="KW-0479">Metal-binding</keyword>
<proteinExistence type="inferred from homology"/>
<feature type="binding site" evidence="17">
    <location>
        <position position="295"/>
    </location>
    <ligand>
        <name>substrate</name>
    </ligand>
</feature>
<dbReference type="Gene3D" id="3.40.430.10">
    <property type="entry name" value="Dihydrofolate Reductase, subunit A"/>
    <property type="match status" value="1"/>
</dbReference>
<dbReference type="EC" id="1.1.1.193" evidence="15"/>
<dbReference type="RefSeq" id="WP_060535593.1">
    <property type="nucleotide sequence ID" value="NZ_CP013023.1"/>
</dbReference>
<evidence type="ECO:0000256" key="2">
    <source>
        <dbReference type="ARBA" id="ARBA00004882"/>
    </source>
</evidence>
<keyword evidence="9 15" id="KW-0862">Zinc</keyword>
<dbReference type="InterPro" id="IPR016192">
    <property type="entry name" value="APOBEC/CMP_deaminase_Zn-bd"/>
</dbReference>
<dbReference type="FunFam" id="3.40.140.10:FF:000025">
    <property type="entry name" value="Riboflavin biosynthesis protein RibD"/>
    <property type="match status" value="1"/>
</dbReference>
<dbReference type="NCBIfam" id="TIGR00227">
    <property type="entry name" value="ribD_Cterm"/>
    <property type="match status" value="1"/>
</dbReference>
<dbReference type="KEGG" id="pbv:AR543_16720"/>
<organism evidence="20 21">
    <name type="scientific">Paenibacillus bovis</name>
    <dbReference type="NCBI Taxonomy" id="1616788"/>
    <lineage>
        <taxon>Bacteria</taxon>
        <taxon>Bacillati</taxon>
        <taxon>Bacillota</taxon>
        <taxon>Bacilli</taxon>
        <taxon>Bacillales</taxon>
        <taxon>Paenibacillaceae</taxon>
        <taxon>Paenibacillus</taxon>
    </lineage>
</organism>
<evidence type="ECO:0000256" key="6">
    <source>
        <dbReference type="ARBA" id="ARBA00022619"/>
    </source>
</evidence>
<dbReference type="GO" id="GO:0009231">
    <property type="term" value="P:riboflavin biosynthetic process"/>
    <property type="evidence" value="ECO:0007669"/>
    <property type="project" value="UniProtKB-UniPathway"/>
</dbReference>
<evidence type="ECO:0000256" key="4">
    <source>
        <dbReference type="ARBA" id="ARBA00005259"/>
    </source>
</evidence>
<dbReference type="OrthoDB" id="9800865at2"/>
<dbReference type="STRING" id="1616788.AR543_16720"/>
<evidence type="ECO:0000256" key="7">
    <source>
        <dbReference type="ARBA" id="ARBA00022723"/>
    </source>
</evidence>
<evidence type="ECO:0000256" key="8">
    <source>
        <dbReference type="ARBA" id="ARBA00022801"/>
    </source>
</evidence>
<feature type="binding site" evidence="17">
    <location>
        <begin position="297"/>
        <end position="303"/>
    </location>
    <ligand>
        <name>NADP(+)</name>
        <dbReference type="ChEBI" id="CHEBI:58349"/>
    </ligand>
</feature>
<feature type="binding site" evidence="18">
    <location>
        <position position="87"/>
    </location>
    <ligand>
        <name>Zn(2+)</name>
        <dbReference type="ChEBI" id="CHEBI:29105"/>
        <note>catalytic</note>
    </ligand>
</feature>
<protein>
    <recommendedName>
        <fullName evidence="15">Riboflavin biosynthesis protein RibD</fullName>
    </recommendedName>
    <domain>
        <recommendedName>
            <fullName evidence="15">Diaminohydroxyphosphoribosylaminopyrimidine deaminase</fullName>
            <shortName evidence="15">DRAP deaminase</shortName>
            <ecNumber evidence="15">3.5.4.26</ecNumber>
        </recommendedName>
        <alternativeName>
            <fullName evidence="15">Riboflavin-specific deaminase</fullName>
        </alternativeName>
    </domain>
    <domain>
        <recommendedName>
            <fullName evidence="15">5-amino-6-(5-phosphoribosylamino)uracil reductase</fullName>
            <ecNumber evidence="15">1.1.1.193</ecNumber>
        </recommendedName>
        <alternativeName>
            <fullName evidence="15">HTP reductase</fullName>
        </alternativeName>
    </domain>
</protein>
<accession>A0A172ZJN7</accession>
<dbReference type="Proteomes" id="UP000078148">
    <property type="component" value="Chromosome"/>
</dbReference>
<evidence type="ECO:0000259" key="19">
    <source>
        <dbReference type="PROSITE" id="PS51747"/>
    </source>
</evidence>
<evidence type="ECO:0000256" key="3">
    <source>
        <dbReference type="ARBA" id="ARBA00004910"/>
    </source>
</evidence>
<dbReference type="InterPro" id="IPR050765">
    <property type="entry name" value="Riboflavin_Biosynth_HTPR"/>
</dbReference>
<name>A0A172ZJN7_9BACL</name>
<dbReference type="SUPFAM" id="SSF53597">
    <property type="entry name" value="Dihydrofolate reductase-like"/>
    <property type="match status" value="1"/>
</dbReference>
<evidence type="ECO:0000256" key="18">
    <source>
        <dbReference type="PIRSR" id="PIRSR006769-3"/>
    </source>
</evidence>
<gene>
    <name evidence="20" type="ORF">AR543_16720</name>
</gene>
<dbReference type="PIRSF" id="PIRSF006769">
    <property type="entry name" value="RibD"/>
    <property type="match status" value="1"/>
</dbReference>
<evidence type="ECO:0000256" key="16">
    <source>
        <dbReference type="PIRSR" id="PIRSR006769-1"/>
    </source>
</evidence>
<comment type="cofactor">
    <cofactor evidence="15 18">
        <name>Zn(2+)</name>
        <dbReference type="ChEBI" id="CHEBI:29105"/>
    </cofactor>
    <text evidence="15 18">Binds 1 zinc ion.</text>
</comment>
<feature type="binding site" evidence="17">
    <location>
        <position position="173"/>
    </location>
    <ligand>
        <name>NADP(+)</name>
        <dbReference type="ChEBI" id="CHEBI:58349"/>
    </ligand>
</feature>
<keyword evidence="10 15" id="KW-0521">NADP</keyword>
<feature type="binding site" evidence="17">
    <location>
        <position position="187"/>
    </location>
    <ligand>
        <name>substrate</name>
    </ligand>
</feature>
<dbReference type="InterPro" id="IPR002734">
    <property type="entry name" value="RibDG_C"/>
</dbReference>
<dbReference type="Pfam" id="PF01872">
    <property type="entry name" value="RibD_C"/>
    <property type="match status" value="1"/>
</dbReference>
<feature type="binding site" evidence="18">
    <location>
        <position position="78"/>
    </location>
    <ligand>
        <name>Zn(2+)</name>
        <dbReference type="ChEBI" id="CHEBI:29105"/>
        <note>catalytic</note>
    </ligand>
</feature>
<feature type="binding site" evidence="17">
    <location>
        <position position="157"/>
    </location>
    <ligand>
        <name>NADP(+)</name>
        <dbReference type="ChEBI" id="CHEBI:58349"/>
    </ligand>
</feature>